<reference evidence="2 3" key="1">
    <citation type="submission" date="2011-02" db="EMBL/GenBank/DDBJ databases">
        <title>The Genome Sequence of Sphaeroforma arctica JP610.</title>
        <authorList>
            <consortium name="The Broad Institute Genome Sequencing Platform"/>
            <person name="Russ C."/>
            <person name="Cuomo C."/>
            <person name="Young S.K."/>
            <person name="Zeng Q."/>
            <person name="Gargeya S."/>
            <person name="Alvarado L."/>
            <person name="Berlin A."/>
            <person name="Chapman S.B."/>
            <person name="Chen Z."/>
            <person name="Freedman E."/>
            <person name="Gellesch M."/>
            <person name="Goldberg J."/>
            <person name="Griggs A."/>
            <person name="Gujja S."/>
            <person name="Heilman E."/>
            <person name="Heiman D."/>
            <person name="Howarth C."/>
            <person name="Mehta T."/>
            <person name="Neiman D."/>
            <person name="Pearson M."/>
            <person name="Roberts A."/>
            <person name="Saif S."/>
            <person name="Shea T."/>
            <person name="Shenoy N."/>
            <person name="Sisk P."/>
            <person name="Stolte C."/>
            <person name="Sykes S."/>
            <person name="White J."/>
            <person name="Yandava C."/>
            <person name="Burger G."/>
            <person name="Gray M.W."/>
            <person name="Holland P.W.H."/>
            <person name="King N."/>
            <person name="Lang F.B.F."/>
            <person name="Roger A.J."/>
            <person name="Ruiz-Trillo I."/>
            <person name="Haas B."/>
            <person name="Nusbaum C."/>
            <person name="Birren B."/>
        </authorList>
    </citation>
    <scope>NUCLEOTIDE SEQUENCE [LARGE SCALE GENOMIC DNA]</scope>
    <source>
        <strain evidence="2 3">JP610</strain>
    </source>
</reference>
<feature type="non-terminal residue" evidence="2">
    <location>
        <position position="84"/>
    </location>
</feature>
<gene>
    <name evidence="2" type="ORF">SARC_16688</name>
</gene>
<proteinExistence type="predicted"/>
<keyword evidence="3" id="KW-1185">Reference proteome</keyword>
<dbReference type="EMBL" id="KQ250244">
    <property type="protein sequence ID" value="KNC70783.1"/>
    <property type="molecule type" value="Genomic_DNA"/>
</dbReference>
<dbReference type="AlphaFoldDB" id="A0A0L0F3N0"/>
<sequence>MSDAQGSTDAHVASDTLTHGAKSKKPCTVCSDFSSFAKKQSKKASTPSQANSANASTSNETSSSTANQSSTGVVDEGVSLKDEK</sequence>
<name>A0A0L0F3N0_9EUKA</name>
<protein>
    <submittedName>
        <fullName evidence="2">Uncharacterized protein</fullName>
    </submittedName>
</protein>
<organism evidence="2 3">
    <name type="scientific">Sphaeroforma arctica JP610</name>
    <dbReference type="NCBI Taxonomy" id="667725"/>
    <lineage>
        <taxon>Eukaryota</taxon>
        <taxon>Ichthyosporea</taxon>
        <taxon>Ichthyophonida</taxon>
        <taxon>Sphaeroforma</taxon>
    </lineage>
</organism>
<feature type="compositionally biased region" description="Low complexity" evidence="1">
    <location>
        <begin position="33"/>
        <end position="71"/>
    </location>
</feature>
<feature type="region of interest" description="Disordered" evidence="1">
    <location>
        <begin position="1"/>
        <end position="84"/>
    </location>
</feature>
<evidence type="ECO:0000256" key="1">
    <source>
        <dbReference type="SAM" id="MobiDB-lite"/>
    </source>
</evidence>
<evidence type="ECO:0000313" key="3">
    <source>
        <dbReference type="Proteomes" id="UP000054560"/>
    </source>
</evidence>
<dbReference type="RefSeq" id="XP_014144685.1">
    <property type="nucleotide sequence ID" value="XM_014289210.1"/>
</dbReference>
<dbReference type="GeneID" id="25917192"/>
<evidence type="ECO:0000313" key="2">
    <source>
        <dbReference type="EMBL" id="KNC70783.1"/>
    </source>
</evidence>
<accession>A0A0L0F3N0</accession>
<dbReference type="Proteomes" id="UP000054560">
    <property type="component" value="Unassembled WGS sequence"/>
</dbReference>